<feature type="compositionally biased region" description="Basic and acidic residues" evidence="1">
    <location>
        <begin position="22"/>
        <end position="34"/>
    </location>
</feature>
<keyword evidence="3" id="KW-1185">Reference proteome</keyword>
<comment type="caution">
    <text evidence="2">The sequence shown here is derived from an EMBL/GenBank/DDBJ whole genome shotgun (WGS) entry which is preliminary data.</text>
</comment>
<organism evidence="2 3">
    <name type="scientific">Rubroshorea leprosula</name>
    <dbReference type="NCBI Taxonomy" id="152421"/>
    <lineage>
        <taxon>Eukaryota</taxon>
        <taxon>Viridiplantae</taxon>
        <taxon>Streptophyta</taxon>
        <taxon>Embryophyta</taxon>
        <taxon>Tracheophyta</taxon>
        <taxon>Spermatophyta</taxon>
        <taxon>Magnoliopsida</taxon>
        <taxon>eudicotyledons</taxon>
        <taxon>Gunneridae</taxon>
        <taxon>Pentapetalae</taxon>
        <taxon>rosids</taxon>
        <taxon>malvids</taxon>
        <taxon>Malvales</taxon>
        <taxon>Dipterocarpaceae</taxon>
        <taxon>Rubroshorea</taxon>
    </lineage>
</organism>
<name>A0AAV5JI54_9ROSI</name>
<dbReference type="EMBL" id="BPVZ01000036">
    <property type="protein sequence ID" value="GKV12148.1"/>
    <property type="molecule type" value="Genomic_DNA"/>
</dbReference>
<feature type="region of interest" description="Disordered" evidence="1">
    <location>
        <begin position="22"/>
        <end position="76"/>
    </location>
</feature>
<dbReference type="Proteomes" id="UP001054252">
    <property type="component" value="Unassembled WGS sequence"/>
</dbReference>
<proteinExistence type="predicted"/>
<accession>A0AAV5JI54</accession>
<feature type="compositionally biased region" description="Basic and acidic residues" evidence="1">
    <location>
        <begin position="66"/>
        <end position="76"/>
    </location>
</feature>
<dbReference type="AlphaFoldDB" id="A0AAV5JI54"/>
<reference evidence="2 3" key="1">
    <citation type="journal article" date="2021" name="Commun. Biol.">
        <title>The genome of Shorea leprosula (Dipterocarpaceae) highlights the ecological relevance of drought in aseasonal tropical rainforests.</title>
        <authorList>
            <person name="Ng K.K.S."/>
            <person name="Kobayashi M.J."/>
            <person name="Fawcett J.A."/>
            <person name="Hatakeyama M."/>
            <person name="Paape T."/>
            <person name="Ng C.H."/>
            <person name="Ang C.C."/>
            <person name="Tnah L.H."/>
            <person name="Lee C.T."/>
            <person name="Nishiyama T."/>
            <person name="Sese J."/>
            <person name="O'Brien M.J."/>
            <person name="Copetti D."/>
            <person name="Mohd Noor M.I."/>
            <person name="Ong R.C."/>
            <person name="Putra M."/>
            <person name="Sireger I.Z."/>
            <person name="Indrioko S."/>
            <person name="Kosugi Y."/>
            <person name="Izuno A."/>
            <person name="Isagi Y."/>
            <person name="Lee S.L."/>
            <person name="Shimizu K.K."/>
        </authorList>
    </citation>
    <scope>NUCLEOTIDE SEQUENCE [LARGE SCALE GENOMIC DNA]</scope>
    <source>
        <strain evidence="2">214</strain>
    </source>
</reference>
<protein>
    <submittedName>
        <fullName evidence="2">Uncharacterized protein</fullName>
    </submittedName>
</protein>
<evidence type="ECO:0000313" key="3">
    <source>
        <dbReference type="Proteomes" id="UP001054252"/>
    </source>
</evidence>
<evidence type="ECO:0000313" key="2">
    <source>
        <dbReference type="EMBL" id="GKV12148.1"/>
    </source>
</evidence>
<evidence type="ECO:0000256" key="1">
    <source>
        <dbReference type="SAM" id="MobiDB-lite"/>
    </source>
</evidence>
<gene>
    <name evidence="2" type="ORF">SLEP1_g23334</name>
</gene>
<sequence>MSTVGPNCARIYVMQKELRKEMKRKEEERLRKGETANVDVEENKTGGGKNKVHPGNCAPPAGQDTAGKDKDGSEAA</sequence>